<evidence type="ECO:0000256" key="3">
    <source>
        <dbReference type="ARBA" id="ARBA00022801"/>
    </source>
</evidence>
<dbReference type="GO" id="GO:0016788">
    <property type="term" value="F:hydrolase activity, acting on ester bonds"/>
    <property type="evidence" value="ECO:0007669"/>
    <property type="project" value="InterPro"/>
</dbReference>
<dbReference type="Proteomes" id="UP001196765">
    <property type="component" value="Unassembled WGS sequence"/>
</dbReference>
<evidence type="ECO:0000256" key="2">
    <source>
        <dbReference type="ARBA" id="ARBA00022722"/>
    </source>
</evidence>
<name>A0AAW4MUG5_9BACT</name>
<dbReference type="RefSeq" id="WP_217743693.1">
    <property type="nucleotide sequence ID" value="NZ_JAHOEI010000001.1"/>
</dbReference>
<dbReference type="SMART" id="SM00990">
    <property type="entry name" value="VRR_NUC"/>
    <property type="match status" value="1"/>
</dbReference>
<comment type="caution">
    <text evidence="5">The sequence shown here is derived from an EMBL/GenBank/DDBJ whole genome shotgun (WGS) entry which is preliminary data.</text>
</comment>
<reference evidence="5" key="1">
    <citation type="submission" date="2021-06" db="EMBL/GenBank/DDBJ databases">
        <title>Collection of gut derived symbiotic bacterial strains cultured from healthy donors.</title>
        <authorList>
            <person name="Lin H."/>
            <person name="Littmann E."/>
            <person name="Pamer E.G."/>
        </authorList>
    </citation>
    <scope>NUCLEOTIDE SEQUENCE</scope>
    <source>
        <strain evidence="5">MSK.21.74</strain>
    </source>
</reference>
<evidence type="ECO:0000259" key="4">
    <source>
        <dbReference type="SMART" id="SM00990"/>
    </source>
</evidence>
<dbReference type="GO" id="GO:0004518">
    <property type="term" value="F:nuclease activity"/>
    <property type="evidence" value="ECO:0007669"/>
    <property type="project" value="UniProtKB-KW"/>
</dbReference>
<gene>
    <name evidence="5" type="ORF">KSW82_00225</name>
</gene>
<dbReference type="EMBL" id="JAHOEI010000001">
    <property type="protein sequence ID" value="MBV3386177.1"/>
    <property type="molecule type" value="Genomic_DNA"/>
</dbReference>
<evidence type="ECO:0000313" key="5">
    <source>
        <dbReference type="EMBL" id="MBV3386177.1"/>
    </source>
</evidence>
<sequence>MDIKTFDELFAEAQARQPQRKPRSEPEHDLQVDCVQWFSLQYPSLRGRLFAVPNGGHRSKTEAARLKAEGVVAGVSDLILLKSNHQYGALLIEMKTTARNSRQSDKQKRWQETITSLGEYKYVVCRTLDDFMREVRCYLQNIS</sequence>
<evidence type="ECO:0000256" key="1">
    <source>
        <dbReference type="ARBA" id="ARBA00001946"/>
    </source>
</evidence>
<dbReference type="InterPro" id="IPR014883">
    <property type="entry name" value="VRR_NUC"/>
</dbReference>
<organism evidence="5 6">
    <name type="scientific">Segatella copri</name>
    <dbReference type="NCBI Taxonomy" id="165179"/>
    <lineage>
        <taxon>Bacteria</taxon>
        <taxon>Pseudomonadati</taxon>
        <taxon>Bacteroidota</taxon>
        <taxon>Bacteroidia</taxon>
        <taxon>Bacteroidales</taxon>
        <taxon>Prevotellaceae</taxon>
        <taxon>Segatella</taxon>
    </lineage>
</organism>
<keyword evidence="3" id="KW-0378">Hydrolase</keyword>
<evidence type="ECO:0000313" key="6">
    <source>
        <dbReference type="Proteomes" id="UP001196765"/>
    </source>
</evidence>
<comment type="cofactor">
    <cofactor evidence="1">
        <name>Mg(2+)</name>
        <dbReference type="ChEBI" id="CHEBI:18420"/>
    </cofactor>
</comment>
<dbReference type="Pfam" id="PF08774">
    <property type="entry name" value="VRR_NUC"/>
    <property type="match status" value="1"/>
</dbReference>
<protein>
    <submittedName>
        <fullName evidence="5">VRR-NUC domain-containing protein</fullName>
    </submittedName>
</protein>
<dbReference type="AlphaFoldDB" id="A0AAW4MUG5"/>
<proteinExistence type="predicted"/>
<keyword evidence="2" id="KW-0540">Nuclease</keyword>
<accession>A0AAW4MUG5</accession>
<feature type="domain" description="VRR-NUC" evidence="4">
    <location>
        <begin position="25"/>
        <end position="129"/>
    </location>
</feature>